<reference evidence="3" key="1">
    <citation type="submission" date="2021-04" db="EMBL/GenBank/DDBJ databases">
        <title>Sinoanaerobacter chloroacetimidivorans sp. nov., an obligate anaerobic bacterium isolated from anaerobic sludge.</title>
        <authorList>
            <person name="Bao Y."/>
        </authorList>
    </citation>
    <scope>NUCLEOTIDE SEQUENCE</scope>
    <source>
        <strain evidence="3">BAD-6</strain>
    </source>
</reference>
<accession>A0A8J7W5R0</accession>
<organism evidence="3 4">
    <name type="scientific">Sinanaerobacter chloroacetimidivorans</name>
    <dbReference type="NCBI Taxonomy" id="2818044"/>
    <lineage>
        <taxon>Bacteria</taxon>
        <taxon>Bacillati</taxon>
        <taxon>Bacillota</taxon>
        <taxon>Clostridia</taxon>
        <taxon>Peptostreptococcales</taxon>
        <taxon>Anaerovoracaceae</taxon>
        <taxon>Sinanaerobacter</taxon>
    </lineage>
</organism>
<proteinExistence type="predicted"/>
<dbReference type="RefSeq" id="WP_227019685.1">
    <property type="nucleotide sequence ID" value="NZ_JAGSND010000014.1"/>
</dbReference>
<evidence type="ECO:0000313" key="3">
    <source>
        <dbReference type="EMBL" id="MBR0599551.1"/>
    </source>
</evidence>
<gene>
    <name evidence="3" type="ORF">KCX82_16825</name>
</gene>
<name>A0A8J7W5R0_9FIRM</name>
<feature type="signal peptide" evidence="1">
    <location>
        <begin position="1"/>
        <end position="24"/>
    </location>
</feature>
<evidence type="ECO:0000259" key="2">
    <source>
        <dbReference type="Pfam" id="PF07833"/>
    </source>
</evidence>
<evidence type="ECO:0000256" key="1">
    <source>
        <dbReference type="SAM" id="SignalP"/>
    </source>
</evidence>
<protein>
    <recommendedName>
        <fullName evidence="2">Copper amine oxidase-like N-terminal domain-containing protein</fullName>
    </recommendedName>
</protein>
<keyword evidence="1" id="KW-0732">Signal</keyword>
<feature type="chain" id="PRO_5035293838" description="Copper amine oxidase-like N-terminal domain-containing protein" evidence="1">
    <location>
        <begin position="25"/>
        <end position="346"/>
    </location>
</feature>
<feature type="domain" description="Copper amine oxidase-like N-terminal" evidence="2">
    <location>
        <begin position="160"/>
        <end position="201"/>
    </location>
</feature>
<dbReference type="AlphaFoldDB" id="A0A8J7W5R0"/>
<evidence type="ECO:0000313" key="4">
    <source>
        <dbReference type="Proteomes" id="UP000675664"/>
    </source>
</evidence>
<sequence length="346" mass="37970">MKRFAVLFAAVALLLNTCTIGVYADASGTAVQKKVMLYLKPDVTVELNGVRQIFKNIKGETVYPIIYNGTTYLSVRAVSALMKEPIEWDSGSKTVFIGKTLSYPNKSSAPIPTGAAISADEKDTEKITAASSLVTGYSKPDVLVMYDFVIQSFQDVNGATVYPIIYNGTTYLPVRAVSNLMNEPITWDAAAKKICIGDGKQDTEEPKEQEPAEKISAAAAKLKDLYDREETLYYEATAKITNLKTAETTEDKQVIAASASENYVRAQAITVEIKSIDLSSFTVEEKAAHEKLLAFAESTEYYVLVLENIAYLAASDADYSMLAETFLYFAMESQTKMNEARAVIVQ</sequence>
<dbReference type="InterPro" id="IPR012854">
    <property type="entry name" value="Cu_amine_oxidase-like_N"/>
</dbReference>
<comment type="caution">
    <text evidence="3">The sequence shown here is derived from an EMBL/GenBank/DDBJ whole genome shotgun (WGS) entry which is preliminary data.</text>
</comment>
<dbReference type="EMBL" id="JAGSND010000014">
    <property type="protein sequence ID" value="MBR0599551.1"/>
    <property type="molecule type" value="Genomic_DNA"/>
</dbReference>
<dbReference type="Proteomes" id="UP000675664">
    <property type="component" value="Unassembled WGS sequence"/>
</dbReference>
<reference evidence="3" key="2">
    <citation type="submission" date="2021-04" db="EMBL/GenBank/DDBJ databases">
        <authorList>
            <person name="Liu J."/>
        </authorList>
    </citation>
    <scope>NUCLEOTIDE SEQUENCE</scope>
    <source>
        <strain evidence="3">BAD-6</strain>
    </source>
</reference>
<dbReference type="Pfam" id="PF07833">
    <property type="entry name" value="Cu_amine_oxidN1"/>
    <property type="match status" value="1"/>
</dbReference>
<keyword evidence="4" id="KW-1185">Reference proteome</keyword>